<dbReference type="InterPro" id="IPR013087">
    <property type="entry name" value="Znf_C2H2_type"/>
</dbReference>
<dbReference type="AlphaFoldDB" id="A0A0L0HID4"/>
<feature type="region of interest" description="Disordered" evidence="2">
    <location>
        <begin position="42"/>
        <end position="64"/>
    </location>
</feature>
<name>A0A0L0HID4_SPIPD</name>
<dbReference type="EMBL" id="KQ257455">
    <property type="protein sequence ID" value="KND00630.1"/>
    <property type="molecule type" value="Genomic_DNA"/>
</dbReference>
<feature type="domain" description="C2H2-type" evidence="3">
    <location>
        <begin position="168"/>
        <end position="198"/>
    </location>
</feature>
<gene>
    <name evidence="4" type="ORF">SPPG_03757</name>
</gene>
<proteinExistence type="predicted"/>
<accession>A0A0L0HID4</accession>
<dbReference type="InParanoid" id="A0A0L0HID4"/>
<dbReference type="RefSeq" id="XP_016608669.1">
    <property type="nucleotide sequence ID" value="XM_016752006.1"/>
</dbReference>
<feature type="compositionally biased region" description="Low complexity" evidence="2">
    <location>
        <begin position="48"/>
        <end position="62"/>
    </location>
</feature>
<dbReference type="GeneID" id="27687247"/>
<reference evidence="4 5" key="1">
    <citation type="submission" date="2009-08" db="EMBL/GenBank/DDBJ databases">
        <title>The Genome Sequence of Spizellomyces punctatus strain DAOM BR117.</title>
        <authorList>
            <consortium name="The Broad Institute Genome Sequencing Platform"/>
            <person name="Russ C."/>
            <person name="Cuomo C."/>
            <person name="Shea T."/>
            <person name="Young S.K."/>
            <person name="Zeng Q."/>
            <person name="Koehrsen M."/>
            <person name="Haas B."/>
            <person name="Borodovsky M."/>
            <person name="Guigo R."/>
            <person name="Alvarado L."/>
            <person name="Berlin A."/>
            <person name="Bochicchio J."/>
            <person name="Borenstein D."/>
            <person name="Chapman S."/>
            <person name="Chen Z."/>
            <person name="Engels R."/>
            <person name="Freedman E."/>
            <person name="Gellesch M."/>
            <person name="Goldberg J."/>
            <person name="Griggs A."/>
            <person name="Gujja S."/>
            <person name="Heiman D."/>
            <person name="Hepburn T."/>
            <person name="Howarth C."/>
            <person name="Jen D."/>
            <person name="Larson L."/>
            <person name="Lewis B."/>
            <person name="Mehta T."/>
            <person name="Park D."/>
            <person name="Pearson M."/>
            <person name="Roberts A."/>
            <person name="Saif S."/>
            <person name="Shenoy N."/>
            <person name="Sisk P."/>
            <person name="Stolte C."/>
            <person name="Sykes S."/>
            <person name="Thomson T."/>
            <person name="Walk T."/>
            <person name="White J."/>
            <person name="Yandava C."/>
            <person name="Burger G."/>
            <person name="Gray M.W."/>
            <person name="Holland P.W.H."/>
            <person name="King N."/>
            <person name="Lang F.B.F."/>
            <person name="Roger A.J."/>
            <person name="Ruiz-Trillo I."/>
            <person name="Lander E."/>
            <person name="Nusbaum C."/>
        </authorList>
    </citation>
    <scope>NUCLEOTIDE SEQUENCE [LARGE SCALE GENOMIC DNA]</scope>
    <source>
        <strain evidence="4 5">DAOM BR117</strain>
    </source>
</reference>
<dbReference type="Proteomes" id="UP000053201">
    <property type="component" value="Unassembled WGS sequence"/>
</dbReference>
<organism evidence="4 5">
    <name type="scientific">Spizellomyces punctatus (strain DAOM BR117)</name>
    <dbReference type="NCBI Taxonomy" id="645134"/>
    <lineage>
        <taxon>Eukaryota</taxon>
        <taxon>Fungi</taxon>
        <taxon>Fungi incertae sedis</taxon>
        <taxon>Chytridiomycota</taxon>
        <taxon>Chytridiomycota incertae sedis</taxon>
        <taxon>Chytridiomycetes</taxon>
        <taxon>Spizellomycetales</taxon>
        <taxon>Spizellomycetaceae</taxon>
        <taxon>Spizellomyces</taxon>
    </lineage>
</organism>
<evidence type="ECO:0000313" key="5">
    <source>
        <dbReference type="Proteomes" id="UP000053201"/>
    </source>
</evidence>
<protein>
    <recommendedName>
        <fullName evidence="3">C2H2-type domain-containing protein</fullName>
    </recommendedName>
</protein>
<evidence type="ECO:0000256" key="1">
    <source>
        <dbReference type="PROSITE-ProRule" id="PRU00042"/>
    </source>
</evidence>
<dbReference type="VEuPathDB" id="FungiDB:SPPG_03757"/>
<evidence type="ECO:0000313" key="4">
    <source>
        <dbReference type="EMBL" id="KND00630.1"/>
    </source>
</evidence>
<dbReference type="Gene3D" id="3.30.160.60">
    <property type="entry name" value="Classic Zinc Finger"/>
    <property type="match status" value="1"/>
</dbReference>
<keyword evidence="1" id="KW-0479">Metal-binding</keyword>
<dbReference type="PROSITE" id="PS50157">
    <property type="entry name" value="ZINC_FINGER_C2H2_2"/>
    <property type="match status" value="1"/>
</dbReference>
<keyword evidence="1" id="KW-0863">Zinc-finger</keyword>
<dbReference type="GO" id="GO:0008270">
    <property type="term" value="F:zinc ion binding"/>
    <property type="evidence" value="ECO:0007669"/>
    <property type="project" value="UniProtKB-KW"/>
</dbReference>
<feature type="region of interest" description="Disordered" evidence="2">
    <location>
        <begin position="124"/>
        <end position="160"/>
    </location>
</feature>
<dbReference type="PROSITE" id="PS00028">
    <property type="entry name" value="ZINC_FINGER_C2H2_1"/>
    <property type="match status" value="1"/>
</dbReference>
<sequence length="250" mass="28040">MSIIFTPHDGGDVQQLALLPEYSDDALAEIIRNFFPELLGSPLPPKPRSSSAAPSNSSNMSSEETLYEATNIQEDHYMHCESCQYDEECDAHPYTVDASHETLCEFDAGYLQVDPCFSLPVSRRGSHVRHGSENNDPAQSQHVRHHSENAETGTTHNRRSSASNHISFPCFVRGCNKVYTTGAGLRYHLKTIHKTITPRAAKIKATEKNIVCPRCPDKAFSTRGGLKYHEKTVHQGWSIPHRELNMEDTY</sequence>
<dbReference type="OrthoDB" id="3437960at2759"/>
<dbReference type="SMART" id="SM00355">
    <property type="entry name" value="ZnF_C2H2"/>
    <property type="match status" value="2"/>
</dbReference>
<evidence type="ECO:0000256" key="2">
    <source>
        <dbReference type="SAM" id="MobiDB-lite"/>
    </source>
</evidence>
<feature type="compositionally biased region" description="Polar residues" evidence="2">
    <location>
        <begin position="150"/>
        <end position="160"/>
    </location>
</feature>
<keyword evidence="5" id="KW-1185">Reference proteome</keyword>
<evidence type="ECO:0000259" key="3">
    <source>
        <dbReference type="PROSITE" id="PS50157"/>
    </source>
</evidence>
<keyword evidence="1" id="KW-0862">Zinc</keyword>